<comment type="caution">
    <text evidence="3">The sequence shown here is derived from an EMBL/GenBank/DDBJ whole genome shotgun (WGS) entry which is preliminary data.</text>
</comment>
<proteinExistence type="predicted"/>
<evidence type="ECO:0008006" key="5">
    <source>
        <dbReference type="Google" id="ProtNLM"/>
    </source>
</evidence>
<protein>
    <recommendedName>
        <fullName evidence="5">Lipoprotein</fullName>
    </recommendedName>
</protein>
<dbReference type="Proteomes" id="UP000233786">
    <property type="component" value="Unassembled WGS sequence"/>
</dbReference>
<evidence type="ECO:0000256" key="1">
    <source>
        <dbReference type="SAM" id="MobiDB-lite"/>
    </source>
</evidence>
<evidence type="ECO:0000256" key="2">
    <source>
        <dbReference type="SAM" id="SignalP"/>
    </source>
</evidence>
<feature type="region of interest" description="Disordered" evidence="1">
    <location>
        <begin position="31"/>
        <end position="64"/>
    </location>
</feature>
<evidence type="ECO:0000313" key="4">
    <source>
        <dbReference type="Proteomes" id="UP000233786"/>
    </source>
</evidence>
<dbReference type="PROSITE" id="PS51257">
    <property type="entry name" value="PROKAR_LIPOPROTEIN"/>
    <property type="match status" value="1"/>
</dbReference>
<sequence>MLHRSVRVLGSAVAIGAALLLSACGQQPPPPNLAQTGDIGHRPIVMDSPPPSAIASTVEPSAPETKIATTTKTTERQPAPQQPAPEKQFYAATYVDGTNQKLVQQPSEFIHPNVTGEHASEVKLMNLDWSKWGENGAVGYGSAYITGGGGPPETVNGVQLILDNPKMHNGKMQYTHYLVVWPQQDAPDEGQLHTL</sequence>
<dbReference type="OrthoDB" id="9834077at2"/>
<keyword evidence="4" id="KW-1185">Reference proteome</keyword>
<gene>
    <name evidence="3" type="ORF">A8926_0979</name>
</gene>
<keyword evidence="2" id="KW-0732">Signal</keyword>
<dbReference type="RefSeq" id="WP_010313148.1">
    <property type="nucleotide sequence ID" value="NZ_CP061007.1"/>
</dbReference>
<dbReference type="EMBL" id="PJNB01000001">
    <property type="protein sequence ID" value="PKW13449.1"/>
    <property type="molecule type" value="Genomic_DNA"/>
</dbReference>
<accession>A0A2N3XS24</accession>
<feature type="signal peptide" evidence="2">
    <location>
        <begin position="1"/>
        <end position="23"/>
    </location>
</feature>
<organism evidence="3 4">
    <name type="scientific">Saccharopolyspora spinosa</name>
    <dbReference type="NCBI Taxonomy" id="60894"/>
    <lineage>
        <taxon>Bacteria</taxon>
        <taxon>Bacillati</taxon>
        <taxon>Actinomycetota</taxon>
        <taxon>Actinomycetes</taxon>
        <taxon>Pseudonocardiales</taxon>
        <taxon>Pseudonocardiaceae</taxon>
        <taxon>Saccharopolyspora</taxon>
    </lineage>
</organism>
<feature type="chain" id="PRO_5039069556" description="Lipoprotein" evidence="2">
    <location>
        <begin position="24"/>
        <end position="195"/>
    </location>
</feature>
<dbReference type="AlphaFoldDB" id="A0A2N3XS24"/>
<evidence type="ECO:0000313" key="3">
    <source>
        <dbReference type="EMBL" id="PKW13449.1"/>
    </source>
</evidence>
<reference evidence="3" key="1">
    <citation type="submission" date="2017-12" db="EMBL/GenBank/DDBJ databases">
        <title>Sequencing the genomes of 1000 Actinobacteria strains.</title>
        <authorList>
            <person name="Klenk H.-P."/>
        </authorList>
    </citation>
    <scope>NUCLEOTIDE SEQUENCE [LARGE SCALE GENOMIC DNA]</scope>
    <source>
        <strain evidence="3">DSM 44228</strain>
    </source>
</reference>
<name>A0A2N3XS24_SACSN</name>